<evidence type="ECO:0000259" key="1">
    <source>
        <dbReference type="Pfam" id="PF18480"/>
    </source>
</evidence>
<dbReference type="EMBL" id="CP011801">
    <property type="protein sequence ID" value="ALA57843.1"/>
    <property type="molecule type" value="Genomic_DNA"/>
</dbReference>
<dbReference type="OrthoDB" id="8085537at2"/>
<dbReference type="InterPro" id="IPR041049">
    <property type="entry name" value="DUF5615"/>
</dbReference>
<name>A0A0K2GA65_NITMO</name>
<dbReference type="STRING" id="42253.NITMOv2_1416"/>
<reference evidence="2 3" key="1">
    <citation type="journal article" date="2015" name="Proc. Natl. Acad. Sci. U.S.A.">
        <title>Expanded metabolic versatility of ubiquitous nitrite-oxidizing bacteria from the genus Nitrospira.</title>
        <authorList>
            <person name="Koch H."/>
            <person name="Lucker S."/>
            <person name="Albertsen M."/>
            <person name="Kitzinger K."/>
            <person name="Herbold C."/>
            <person name="Spieck E."/>
            <person name="Nielsen P.H."/>
            <person name="Wagner M."/>
            <person name="Daims H."/>
        </authorList>
    </citation>
    <scope>NUCLEOTIDE SEQUENCE [LARGE SCALE GENOMIC DNA]</scope>
    <source>
        <strain evidence="2 3">NSP M-1</strain>
    </source>
</reference>
<feature type="domain" description="DUF5615" evidence="1">
    <location>
        <begin position="1"/>
        <end position="80"/>
    </location>
</feature>
<dbReference type="PATRIC" id="fig|42253.5.peg.1385"/>
<organism evidence="2 3">
    <name type="scientific">Nitrospira moscoviensis</name>
    <dbReference type="NCBI Taxonomy" id="42253"/>
    <lineage>
        <taxon>Bacteria</taxon>
        <taxon>Pseudomonadati</taxon>
        <taxon>Nitrospirota</taxon>
        <taxon>Nitrospiria</taxon>
        <taxon>Nitrospirales</taxon>
        <taxon>Nitrospiraceae</taxon>
        <taxon>Nitrospira</taxon>
    </lineage>
</organism>
<dbReference type="KEGG" id="nmv:NITMOv2_1416"/>
<evidence type="ECO:0000313" key="3">
    <source>
        <dbReference type="Proteomes" id="UP000069205"/>
    </source>
</evidence>
<proteinExistence type="predicted"/>
<keyword evidence="3" id="KW-1185">Reference proteome</keyword>
<evidence type="ECO:0000313" key="2">
    <source>
        <dbReference type="EMBL" id="ALA57843.1"/>
    </source>
</evidence>
<protein>
    <recommendedName>
        <fullName evidence="1">DUF5615 domain-containing protein</fullName>
    </recommendedName>
</protein>
<sequence>MRILLDECIDRRFAKDIEGHEVLTVPQAGWAGIKNGELLSRAQLQFDTFVTMDRNLAFQQNIRQFTIAVIVLHAATNRLKDLRPLLPKLQLLLSTAPKGQVSSVGLD</sequence>
<dbReference type="RefSeq" id="WP_053379091.1">
    <property type="nucleotide sequence ID" value="NZ_CP011801.1"/>
</dbReference>
<dbReference type="AlphaFoldDB" id="A0A0K2GA65"/>
<dbReference type="Proteomes" id="UP000069205">
    <property type="component" value="Chromosome"/>
</dbReference>
<accession>A0A0K2GA65</accession>
<gene>
    <name evidence="2" type="ORF">NITMOv2_1416</name>
</gene>
<dbReference type="Pfam" id="PF18480">
    <property type="entry name" value="DUF5615"/>
    <property type="match status" value="1"/>
</dbReference>